<keyword evidence="5" id="KW-0963">Cytoplasm</keyword>
<evidence type="ECO:0000259" key="11">
    <source>
        <dbReference type="PROSITE" id="PS51070"/>
    </source>
</evidence>
<feature type="region of interest" description="Disordered" evidence="10">
    <location>
        <begin position="1044"/>
        <end position="1078"/>
    </location>
</feature>
<feature type="compositionally biased region" description="Acidic residues" evidence="10">
    <location>
        <begin position="1107"/>
        <end position="1135"/>
    </location>
</feature>
<comment type="similarity">
    <text evidence="4">Belongs to the TFIIA subunit 1 family.</text>
</comment>
<feature type="region of interest" description="Disordered" evidence="10">
    <location>
        <begin position="118"/>
        <end position="187"/>
    </location>
</feature>
<dbReference type="InterPro" id="IPR012320">
    <property type="entry name" value="SHD_dom"/>
</dbReference>
<keyword evidence="7" id="KW-0805">Transcription regulation</keyword>
<dbReference type="GO" id="GO:0006897">
    <property type="term" value="P:endocytosis"/>
    <property type="evidence" value="ECO:0007669"/>
    <property type="project" value="UniProtKB-KW"/>
</dbReference>
<dbReference type="SUPFAM" id="SSF47396">
    <property type="entry name" value="Transcription factor IIA (TFIIA), alpha-helical domain"/>
    <property type="match status" value="1"/>
</dbReference>
<evidence type="ECO:0000256" key="8">
    <source>
        <dbReference type="ARBA" id="ARBA00023163"/>
    </source>
</evidence>
<dbReference type="InterPro" id="IPR028565">
    <property type="entry name" value="MHD"/>
</dbReference>
<dbReference type="FunFam" id="2.30.18.10:FF:000002">
    <property type="entry name" value="Transcription initiation factor IIA subunit 1"/>
    <property type="match status" value="1"/>
</dbReference>
<evidence type="ECO:0000259" key="12">
    <source>
        <dbReference type="PROSITE" id="PS51072"/>
    </source>
</evidence>
<dbReference type="InterPro" id="IPR004855">
    <property type="entry name" value="TFIIA_asu/bsu"/>
</dbReference>
<dbReference type="EMBL" id="JAROKS010000019">
    <property type="protein sequence ID" value="KAK1792810.1"/>
    <property type="molecule type" value="Genomic_DNA"/>
</dbReference>
<dbReference type="AlphaFoldDB" id="A0AAD9DRS3"/>
<dbReference type="SUPFAM" id="SSF50784">
    <property type="entry name" value="Transcription factor IIA (TFIIA), beta-barrel domain"/>
    <property type="match status" value="1"/>
</dbReference>
<dbReference type="PROSITE" id="PS51070">
    <property type="entry name" value="SHD"/>
    <property type="match status" value="1"/>
</dbReference>
<evidence type="ECO:0000313" key="13">
    <source>
        <dbReference type="EMBL" id="KAK1792810.1"/>
    </source>
</evidence>
<feature type="compositionally biased region" description="Polar residues" evidence="10">
    <location>
        <begin position="1"/>
        <end position="11"/>
    </location>
</feature>
<feature type="compositionally biased region" description="Low complexity" evidence="10">
    <location>
        <begin position="159"/>
        <end position="170"/>
    </location>
</feature>
<feature type="region of interest" description="Disordered" evidence="10">
    <location>
        <begin position="1093"/>
        <end position="1135"/>
    </location>
</feature>
<evidence type="ECO:0000256" key="1">
    <source>
        <dbReference type="ARBA" id="ARBA00004123"/>
    </source>
</evidence>
<organism evidence="13 14">
    <name type="scientific">Electrophorus voltai</name>
    <dbReference type="NCBI Taxonomy" id="2609070"/>
    <lineage>
        <taxon>Eukaryota</taxon>
        <taxon>Metazoa</taxon>
        <taxon>Chordata</taxon>
        <taxon>Craniata</taxon>
        <taxon>Vertebrata</taxon>
        <taxon>Euteleostomi</taxon>
        <taxon>Actinopterygii</taxon>
        <taxon>Neopterygii</taxon>
        <taxon>Teleostei</taxon>
        <taxon>Ostariophysi</taxon>
        <taxon>Gymnotiformes</taxon>
        <taxon>Gymnotoidei</taxon>
        <taxon>Gymnotidae</taxon>
        <taxon>Electrophorus</taxon>
    </lineage>
</organism>
<dbReference type="Gene3D" id="2.30.18.10">
    <property type="entry name" value="Transcription factor IIA (TFIIA), beta-barrel domain"/>
    <property type="match status" value="1"/>
</dbReference>
<feature type="compositionally biased region" description="Basic and acidic residues" evidence="10">
    <location>
        <begin position="177"/>
        <end position="186"/>
    </location>
</feature>
<keyword evidence="9" id="KW-0539">Nucleus</keyword>
<evidence type="ECO:0000256" key="5">
    <source>
        <dbReference type="ARBA" id="ARBA00022490"/>
    </source>
</evidence>
<protein>
    <recommendedName>
        <fullName evidence="15">Stonin-1</fullName>
    </recommendedName>
</protein>
<reference evidence="13" key="1">
    <citation type="submission" date="2023-03" db="EMBL/GenBank/DDBJ databases">
        <title>Electrophorus voltai genome.</title>
        <authorList>
            <person name="Bian C."/>
        </authorList>
    </citation>
    <scope>NUCLEOTIDE SEQUENCE</scope>
    <source>
        <strain evidence="13">CB-2022</strain>
        <tissue evidence="13">Muscle</tissue>
    </source>
</reference>
<keyword evidence="14" id="KW-1185">Reference proteome</keyword>
<dbReference type="Gene3D" id="2.60.40.1170">
    <property type="entry name" value="Mu homology domain, subdomain B"/>
    <property type="match status" value="2"/>
</dbReference>
<feature type="region of interest" description="Disordered" evidence="10">
    <location>
        <begin position="1"/>
        <end position="42"/>
    </location>
</feature>
<accession>A0AAD9DRS3</accession>
<dbReference type="CDD" id="cd07976">
    <property type="entry name" value="TFIIA_alpha_beta_like"/>
    <property type="match status" value="2"/>
</dbReference>
<dbReference type="Proteomes" id="UP001239994">
    <property type="component" value="Unassembled WGS sequence"/>
</dbReference>
<dbReference type="PROSITE" id="PS51072">
    <property type="entry name" value="MHD"/>
    <property type="match status" value="1"/>
</dbReference>
<evidence type="ECO:0000256" key="2">
    <source>
        <dbReference type="ARBA" id="ARBA00004496"/>
    </source>
</evidence>
<dbReference type="FunFam" id="2.60.40.1170:FF:000054">
    <property type="entry name" value="General transcription factor IIA, 1-like"/>
    <property type="match status" value="1"/>
</dbReference>
<evidence type="ECO:0000256" key="9">
    <source>
        <dbReference type="ARBA" id="ARBA00023242"/>
    </source>
</evidence>
<name>A0AAD9DRS3_9TELE</name>
<dbReference type="GO" id="GO:0006367">
    <property type="term" value="P:transcription initiation at RNA polymerase II promoter"/>
    <property type="evidence" value="ECO:0007669"/>
    <property type="project" value="InterPro"/>
</dbReference>
<feature type="compositionally biased region" description="Low complexity" evidence="10">
    <location>
        <begin position="1097"/>
        <end position="1106"/>
    </location>
</feature>
<proteinExistence type="inferred from homology"/>
<evidence type="ECO:0000313" key="14">
    <source>
        <dbReference type="Proteomes" id="UP001239994"/>
    </source>
</evidence>
<feature type="compositionally biased region" description="Polar residues" evidence="10">
    <location>
        <begin position="120"/>
        <end position="132"/>
    </location>
</feature>
<feature type="domain" description="MHD" evidence="12">
    <location>
        <begin position="387"/>
        <end position="695"/>
    </location>
</feature>
<keyword evidence="6" id="KW-0254">Endocytosis</keyword>
<sequence>MCSTNRPTNWVTFDDEGSPLSSPPKHLQLPPSSSGSVPRPNGLKLVLPPLGNLSGRLSSSLECAQMHLSLNGSSRVPSNTPMCTPVRETPPGPFPLFHSPRGQPDFFSNFSSMSTSFSSPERSASHLSSEASTPFPAFQDDPGHFNPFWSENEHKRESGSSSSDSEPGSSLPRFFIRSKDGYEPPQDHLQNSYSYICHKLERLKAKEDQEEWNGEREERGPNVTLKDMETGRGPSSFVPHGLFLSQKRHGWPLMLRIPERKNRMSSRHWGPIYLQLLPGAVLQMYYVKGLEKPFKEFQLHSSCSVSGPKLENYSEPRKIATLKVEHMSYVERKRYHPKPEVTHEAEVEQLLKFGTTDYGDMEDLLVSLEEELMRLPVPHKHQKHYEEQELSLQIADHIWMRLDEDGAVLERAAITRIHCLAFLNGSGECFLALNDLALLRKDSSYISDDGDDDVWMEITDYHFHKCVREAEFEDTRLVKFSPPDACRVELMRYKTVSVCGDMPFSLKAMVTVQGAYVELQAFLNMHSSFPYHATASETQALSENVLIQVPLPGDWVRVPRTMSLLWQKSLKARMNRSACMGSVNVTDSYPVMQVTVGTVKYENVYGAIVWKIDRLPAKNMAVDHPHSFFCKLELASDQEIPSDWFPFITLECEVADTIASQTKVKSLGTESDFQPQKHVSTRTYYRCQSFPPQPKLYFSIIDDVIESIRELFLDEGVPEGVLDDLRQLWESKVLQSRAVEGFAKDNLNPSNFVLQLPANYPQTLHKPTGDFCRHSCWAACTEFYSKSMVCKCKRYFQSNTGTIATFSLPPGVTYPVQIPAGVTLQTASGHLYKVNVPVMVTQAPECQRIPPQTNQSLIEQRNRPPTVIHKIPAQVTAPGPQILPVPQASKPVLPPQDQTQNRLTQQPKIPVEQSTQALVPVTPDTSTLHQPSQSALESSIEFTLDGIEFSPQPLDMSVSSPFSMQQQPRGLQGELPHMQMLEFGASVQDMVERAVKIGEESGALSNTADTMSLLPDLDRMPDSAGKLEGLLMDYNFNELDDIVQLDGTGDSSSEVGDEEREQQRREEEEEEDQGAVGENEFLGMINAEALKALQGAGESSSSCPSSDGDEPDLEEVEEEDPLNSGDDVSEQDIPEIFDTENVIVCQYDKIHRSKNRWKFYLKDGVMCYSGKDYVFSKAVGEAEW</sequence>
<dbReference type="GO" id="GO:0005737">
    <property type="term" value="C:cytoplasm"/>
    <property type="evidence" value="ECO:0007669"/>
    <property type="project" value="UniProtKB-SubCell"/>
</dbReference>
<evidence type="ECO:0000256" key="6">
    <source>
        <dbReference type="ARBA" id="ARBA00022583"/>
    </source>
</evidence>
<evidence type="ECO:0008006" key="15">
    <source>
        <dbReference type="Google" id="ProtNLM"/>
    </source>
</evidence>
<dbReference type="InterPro" id="IPR009088">
    <property type="entry name" value="TFIIA_b-brl"/>
</dbReference>
<dbReference type="SUPFAM" id="SSF49447">
    <property type="entry name" value="Second domain of Mu2 adaptin subunit (ap50) of ap2 adaptor"/>
    <property type="match status" value="1"/>
</dbReference>
<comment type="similarity">
    <text evidence="3">Belongs to the Stoned B family.</text>
</comment>
<feature type="domain" description="SHD" evidence="11">
    <location>
        <begin position="250"/>
        <end position="383"/>
    </location>
</feature>
<dbReference type="FunFam" id="1.10.287.100:FF:000001">
    <property type="entry name" value="Transcription initiation factor IIA subunit"/>
    <property type="match status" value="1"/>
</dbReference>
<dbReference type="GO" id="GO:0005672">
    <property type="term" value="C:transcription factor TFIIA complex"/>
    <property type="evidence" value="ECO:0007669"/>
    <property type="project" value="InterPro"/>
</dbReference>
<evidence type="ECO:0000256" key="3">
    <source>
        <dbReference type="ARBA" id="ARBA00005579"/>
    </source>
</evidence>
<keyword evidence="8" id="KW-0804">Transcription</keyword>
<evidence type="ECO:0000256" key="10">
    <source>
        <dbReference type="SAM" id="MobiDB-lite"/>
    </source>
</evidence>
<evidence type="ECO:0000256" key="4">
    <source>
        <dbReference type="ARBA" id="ARBA00010059"/>
    </source>
</evidence>
<dbReference type="InterPro" id="IPR036168">
    <property type="entry name" value="AP2_Mu_C_sf"/>
</dbReference>
<evidence type="ECO:0000256" key="7">
    <source>
        <dbReference type="ARBA" id="ARBA00023015"/>
    </source>
</evidence>
<dbReference type="SMART" id="SM01371">
    <property type="entry name" value="TFIIA"/>
    <property type="match status" value="1"/>
</dbReference>
<dbReference type="Pfam" id="PF00928">
    <property type="entry name" value="Adap_comp_sub"/>
    <property type="match status" value="1"/>
</dbReference>
<dbReference type="InterPro" id="IPR050431">
    <property type="entry name" value="Adaptor_comp_med_subunit"/>
</dbReference>
<gene>
    <name evidence="13" type="ORF">P4O66_012724</name>
</gene>
<comment type="caution">
    <text evidence="13">The sequence shown here is derived from an EMBL/GenBank/DDBJ whole genome shotgun (WGS) entry which is preliminary data.</text>
</comment>
<comment type="subcellular location">
    <subcellularLocation>
        <location evidence="2">Cytoplasm</location>
    </subcellularLocation>
    <subcellularLocation>
        <location evidence="1">Nucleus</location>
    </subcellularLocation>
</comment>
<dbReference type="PANTHER" id="PTHR10529">
    <property type="entry name" value="AP COMPLEX SUBUNIT MU"/>
    <property type="match status" value="1"/>
</dbReference>
<dbReference type="Pfam" id="PF03153">
    <property type="entry name" value="TFIIA"/>
    <property type="match status" value="1"/>
</dbReference>
<dbReference type="Gene3D" id="1.10.287.100">
    <property type="match status" value="1"/>
</dbReference>